<dbReference type="EC" id="3.2.1.21" evidence="3"/>
<organism evidence="7 8">
    <name type="scientific">Gymnopus androsaceus JB14</name>
    <dbReference type="NCBI Taxonomy" id="1447944"/>
    <lineage>
        <taxon>Eukaryota</taxon>
        <taxon>Fungi</taxon>
        <taxon>Dikarya</taxon>
        <taxon>Basidiomycota</taxon>
        <taxon>Agaricomycotina</taxon>
        <taxon>Agaricomycetes</taxon>
        <taxon>Agaricomycetidae</taxon>
        <taxon>Agaricales</taxon>
        <taxon>Marasmiineae</taxon>
        <taxon>Omphalotaceae</taxon>
        <taxon>Gymnopus</taxon>
    </lineage>
</organism>
<proteinExistence type="inferred from homology"/>
<comment type="catalytic activity">
    <reaction evidence="1">
        <text>Hydrolysis of terminal, non-reducing beta-D-glucosyl residues with release of beta-D-glucose.</text>
        <dbReference type="EC" id="3.2.1.21"/>
    </reaction>
</comment>
<dbReference type="GO" id="GO:0009251">
    <property type="term" value="P:glucan catabolic process"/>
    <property type="evidence" value="ECO:0007669"/>
    <property type="project" value="TreeGrafter"/>
</dbReference>
<accession>A0A6A4ICM7</accession>
<evidence type="ECO:0000313" key="7">
    <source>
        <dbReference type="EMBL" id="KAE9409912.1"/>
    </source>
</evidence>
<dbReference type="Proteomes" id="UP000799118">
    <property type="component" value="Unassembled WGS sequence"/>
</dbReference>
<name>A0A6A4ICM7_9AGAR</name>
<dbReference type="EMBL" id="ML769386">
    <property type="protein sequence ID" value="KAE9409912.1"/>
    <property type="molecule type" value="Genomic_DNA"/>
</dbReference>
<dbReference type="PANTHER" id="PTHR42715:SF27">
    <property type="entry name" value="BETA-GLUCOSIDASE-RELATED"/>
    <property type="match status" value="1"/>
</dbReference>
<evidence type="ECO:0000259" key="6">
    <source>
        <dbReference type="Pfam" id="PF01915"/>
    </source>
</evidence>
<dbReference type="PANTHER" id="PTHR42715">
    <property type="entry name" value="BETA-GLUCOSIDASE"/>
    <property type="match status" value="1"/>
</dbReference>
<evidence type="ECO:0000256" key="3">
    <source>
        <dbReference type="ARBA" id="ARBA00012744"/>
    </source>
</evidence>
<dbReference type="SUPFAM" id="SSF52279">
    <property type="entry name" value="Beta-D-glucan exohydrolase, C-terminal domain"/>
    <property type="match status" value="1"/>
</dbReference>
<evidence type="ECO:0000256" key="2">
    <source>
        <dbReference type="ARBA" id="ARBA00005336"/>
    </source>
</evidence>
<reference evidence="7" key="1">
    <citation type="journal article" date="2019" name="Environ. Microbiol.">
        <title>Fungal ecological strategies reflected in gene transcription - a case study of two litter decomposers.</title>
        <authorList>
            <person name="Barbi F."/>
            <person name="Kohler A."/>
            <person name="Barry K."/>
            <person name="Baskaran P."/>
            <person name="Daum C."/>
            <person name="Fauchery L."/>
            <person name="Ihrmark K."/>
            <person name="Kuo A."/>
            <person name="LaButti K."/>
            <person name="Lipzen A."/>
            <person name="Morin E."/>
            <person name="Grigoriev I.V."/>
            <person name="Henrissat B."/>
            <person name="Lindahl B."/>
            <person name="Martin F."/>
        </authorList>
    </citation>
    <scope>NUCLEOTIDE SEQUENCE</scope>
    <source>
        <strain evidence="7">JB14</strain>
    </source>
</reference>
<dbReference type="Pfam" id="PF01915">
    <property type="entry name" value="Glyco_hydro_3_C"/>
    <property type="match status" value="1"/>
</dbReference>
<keyword evidence="8" id="KW-1185">Reference proteome</keyword>
<dbReference type="GO" id="GO:0008422">
    <property type="term" value="F:beta-glucosidase activity"/>
    <property type="evidence" value="ECO:0007669"/>
    <property type="project" value="UniProtKB-EC"/>
</dbReference>
<keyword evidence="5" id="KW-0326">Glycosidase</keyword>
<feature type="non-terminal residue" evidence="7">
    <location>
        <position position="1"/>
    </location>
</feature>
<comment type="similarity">
    <text evidence="2">Belongs to the glycosyl hydrolase 3 family.</text>
</comment>
<dbReference type="InterPro" id="IPR036881">
    <property type="entry name" value="Glyco_hydro_3_C_sf"/>
</dbReference>
<dbReference type="InterPro" id="IPR036962">
    <property type="entry name" value="Glyco_hydro_3_N_sf"/>
</dbReference>
<evidence type="ECO:0000256" key="4">
    <source>
        <dbReference type="ARBA" id="ARBA00022801"/>
    </source>
</evidence>
<keyword evidence="4" id="KW-0378">Hydrolase</keyword>
<dbReference type="InterPro" id="IPR050288">
    <property type="entry name" value="Cellulose_deg_GH3"/>
</dbReference>
<evidence type="ECO:0000256" key="1">
    <source>
        <dbReference type="ARBA" id="ARBA00000448"/>
    </source>
</evidence>
<dbReference type="OrthoDB" id="47059at2759"/>
<dbReference type="AlphaFoldDB" id="A0A6A4ICM7"/>
<evidence type="ECO:0000313" key="8">
    <source>
        <dbReference type="Proteomes" id="UP000799118"/>
    </source>
</evidence>
<protein>
    <recommendedName>
        <fullName evidence="3">beta-glucosidase</fullName>
        <ecNumber evidence="3">3.2.1.21</ecNumber>
    </recommendedName>
</protein>
<feature type="domain" description="Glycoside hydrolase family 3 C-terminal" evidence="6">
    <location>
        <begin position="16"/>
        <end position="138"/>
    </location>
</feature>
<dbReference type="Gene3D" id="3.40.50.1700">
    <property type="entry name" value="Glycoside hydrolase family 3 C-terminal domain"/>
    <property type="match status" value="1"/>
</dbReference>
<sequence length="169" mass="18278">WGGLRLGGIKVTEPEAALREAVDLAKTSDVVILVVGLNHDWESEGFDRPDLELPGLTNRLVSEVLNANSETIVINQSGSAVTFPWIDQATTAFYGGNELGNGIADVVFGKANPSAKLSLTFPKRLEDVPSFPSYGDKGQELGKILYNEVCCNVHSLTLLKFHVTHRASL</sequence>
<gene>
    <name evidence="7" type="ORF">BT96DRAFT_806236</name>
</gene>
<evidence type="ECO:0000256" key="5">
    <source>
        <dbReference type="ARBA" id="ARBA00023295"/>
    </source>
</evidence>
<dbReference type="Gene3D" id="3.20.20.300">
    <property type="entry name" value="Glycoside hydrolase, family 3, N-terminal domain"/>
    <property type="match status" value="1"/>
</dbReference>
<dbReference type="InterPro" id="IPR002772">
    <property type="entry name" value="Glyco_hydro_3_C"/>
</dbReference>